<feature type="transmembrane region" description="Helical" evidence="5">
    <location>
        <begin position="69"/>
        <end position="89"/>
    </location>
</feature>
<dbReference type="PROSITE" id="PS50297">
    <property type="entry name" value="ANK_REP_REGION"/>
    <property type="match status" value="6"/>
</dbReference>
<dbReference type="Gene3D" id="2.60.40.150">
    <property type="entry name" value="C2 domain"/>
    <property type="match status" value="1"/>
</dbReference>
<gene>
    <name evidence="7" type="ORF">PGLA2088_LOCUS35368</name>
</gene>
<dbReference type="Proteomes" id="UP000626109">
    <property type="component" value="Unassembled WGS sequence"/>
</dbReference>
<dbReference type="PROSITE" id="PS50088">
    <property type="entry name" value="ANK_REPEAT"/>
    <property type="match status" value="8"/>
</dbReference>
<proteinExistence type="predicted"/>
<dbReference type="AlphaFoldDB" id="A0A813KNB6"/>
<feature type="repeat" description="ANK" evidence="3">
    <location>
        <begin position="407"/>
        <end position="439"/>
    </location>
</feature>
<evidence type="ECO:0000313" key="8">
    <source>
        <dbReference type="Proteomes" id="UP000626109"/>
    </source>
</evidence>
<keyword evidence="1" id="KW-0677">Repeat</keyword>
<comment type="caution">
    <text evidence="7">The sequence shown here is derived from an EMBL/GenBank/DDBJ whole genome shotgun (WGS) entry which is preliminary data.</text>
</comment>
<dbReference type="SMART" id="SM00248">
    <property type="entry name" value="ANK"/>
    <property type="match status" value="14"/>
</dbReference>
<evidence type="ECO:0000259" key="6">
    <source>
        <dbReference type="Pfam" id="PF00168"/>
    </source>
</evidence>
<feature type="repeat" description="ANK" evidence="3">
    <location>
        <begin position="813"/>
        <end position="845"/>
    </location>
</feature>
<organism evidence="7 8">
    <name type="scientific">Polarella glacialis</name>
    <name type="common">Dinoflagellate</name>
    <dbReference type="NCBI Taxonomy" id="89957"/>
    <lineage>
        <taxon>Eukaryota</taxon>
        <taxon>Sar</taxon>
        <taxon>Alveolata</taxon>
        <taxon>Dinophyceae</taxon>
        <taxon>Suessiales</taxon>
        <taxon>Suessiaceae</taxon>
        <taxon>Polarella</taxon>
    </lineage>
</organism>
<evidence type="ECO:0000256" key="1">
    <source>
        <dbReference type="ARBA" id="ARBA00022737"/>
    </source>
</evidence>
<feature type="transmembrane region" description="Helical" evidence="5">
    <location>
        <begin position="45"/>
        <end position="63"/>
    </location>
</feature>
<feature type="repeat" description="ANK" evidence="3">
    <location>
        <begin position="638"/>
        <end position="670"/>
    </location>
</feature>
<feature type="compositionally biased region" description="Acidic residues" evidence="4">
    <location>
        <begin position="315"/>
        <end position="358"/>
    </location>
</feature>
<dbReference type="InterPro" id="IPR035892">
    <property type="entry name" value="C2_domain_sf"/>
</dbReference>
<feature type="repeat" description="ANK" evidence="3">
    <location>
        <begin position="780"/>
        <end position="812"/>
    </location>
</feature>
<dbReference type="PANTHER" id="PTHR24198:SF165">
    <property type="entry name" value="ANKYRIN REPEAT-CONTAINING PROTEIN-RELATED"/>
    <property type="match status" value="1"/>
</dbReference>
<dbReference type="PANTHER" id="PTHR24198">
    <property type="entry name" value="ANKYRIN REPEAT AND PROTEIN KINASE DOMAIN-CONTAINING PROTEIN"/>
    <property type="match status" value="1"/>
</dbReference>
<name>A0A813KNB6_POLGL</name>
<dbReference type="InterPro" id="IPR036770">
    <property type="entry name" value="Ankyrin_rpt-contain_sf"/>
</dbReference>
<protein>
    <recommendedName>
        <fullName evidence="6">C2 domain-containing protein</fullName>
    </recommendedName>
</protein>
<keyword evidence="2 3" id="KW-0040">ANK repeat</keyword>
<feature type="domain" description="C2" evidence="6">
    <location>
        <begin position="1038"/>
        <end position="1098"/>
    </location>
</feature>
<dbReference type="Pfam" id="PF12796">
    <property type="entry name" value="Ank_2"/>
    <property type="match status" value="4"/>
</dbReference>
<dbReference type="Gene3D" id="1.25.40.20">
    <property type="entry name" value="Ankyrin repeat-containing domain"/>
    <property type="match status" value="6"/>
</dbReference>
<dbReference type="SUPFAM" id="SSF49562">
    <property type="entry name" value="C2 domain (Calcium/lipid-binding domain, CaLB)"/>
    <property type="match status" value="1"/>
</dbReference>
<evidence type="ECO:0000256" key="2">
    <source>
        <dbReference type="ARBA" id="ARBA00023043"/>
    </source>
</evidence>
<keyword evidence="5" id="KW-0812">Transmembrane</keyword>
<keyword evidence="5" id="KW-1133">Transmembrane helix</keyword>
<dbReference type="SUPFAM" id="SSF48403">
    <property type="entry name" value="Ankyrin repeat"/>
    <property type="match status" value="3"/>
</dbReference>
<feature type="repeat" description="ANK" evidence="3">
    <location>
        <begin position="961"/>
        <end position="993"/>
    </location>
</feature>
<feature type="transmembrane region" description="Helical" evidence="5">
    <location>
        <begin position="12"/>
        <end position="33"/>
    </location>
</feature>
<keyword evidence="5" id="KW-0472">Membrane</keyword>
<reference evidence="7" key="1">
    <citation type="submission" date="2021-02" db="EMBL/GenBank/DDBJ databases">
        <authorList>
            <person name="Dougan E. K."/>
            <person name="Rhodes N."/>
            <person name="Thang M."/>
            <person name="Chan C."/>
        </authorList>
    </citation>
    <scope>NUCLEOTIDE SEQUENCE</scope>
</reference>
<feature type="repeat" description="ANK" evidence="3">
    <location>
        <begin position="440"/>
        <end position="472"/>
    </location>
</feature>
<dbReference type="InterPro" id="IPR000008">
    <property type="entry name" value="C2_dom"/>
</dbReference>
<dbReference type="Pfam" id="PF00168">
    <property type="entry name" value="C2"/>
    <property type="match status" value="1"/>
</dbReference>
<dbReference type="InterPro" id="IPR002110">
    <property type="entry name" value="Ankyrin_rpt"/>
</dbReference>
<evidence type="ECO:0000256" key="4">
    <source>
        <dbReference type="SAM" id="MobiDB-lite"/>
    </source>
</evidence>
<feature type="repeat" description="ANK" evidence="3">
    <location>
        <begin position="605"/>
        <end position="637"/>
    </location>
</feature>
<feature type="region of interest" description="Disordered" evidence="4">
    <location>
        <begin position="315"/>
        <end position="368"/>
    </location>
</feature>
<accession>A0A813KNB6</accession>
<evidence type="ECO:0000256" key="3">
    <source>
        <dbReference type="PROSITE-ProRule" id="PRU00023"/>
    </source>
</evidence>
<evidence type="ECO:0000256" key="5">
    <source>
        <dbReference type="SAM" id="Phobius"/>
    </source>
</evidence>
<dbReference type="EMBL" id="CAJNNW010031823">
    <property type="protein sequence ID" value="CAE8709279.1"/>
    <property type="molecule type" value="Genomic_DNA"/>
</dbReference>
<evidence type="ECO:0000313" key="7">
    <source>
        <dbReference type="EMBL" id="CAE8709279.1"/>
    </source>
</evidence>
<sequence>MTTTSHPDATKFGALLMQYGIFLAICGTGGAAYNKWESKAMHSMYAGLGGLASMFVCALLSASRKEVPIMIGVHVALVLIALFNIVFFMQAAKASVVAAHFDRDGCRIITGFIQGIHHEAKVRKEKRACDLQLRFGRAFCVLIMFRLRLPICLRIAAFCASGLCLLPGAGWRLASLGFDSSSAFRQGRPGELQLGNIDRDTGKCCSGLRIAGTNDCWDAWNDNGPGRYSCDVSGSNANQYFRLRADGRIHKGIGECVLPDAETKKLIKKPCPGWAEKFPDLPAKREEERLAFNQTRARAATYLDKCRPEYIDDDELLGLAPIDEDPDEAAEREDEEEEGGGEEEAEEAEEDEDEDGDTGNDAGISKAKERVKNELKTLRKAAAKGYKWQLMKILRTPHMAIDAPDKFGRTALFLAAERGQAKAVDILLNNRARHDSTNKDKWTPLHAAVFHGQVPCINLLLEAAADVNAKDKHGCTPLMFAASSPKLYLVDLVSKADRRRRMGARARALVEMKKDLEDVNLAGRRGNTKVTGVMQQTAPNLVWKFYPGRIEVIVMHQLLDSSRIKIDATDNARRTALLYAARYGRTFAVSRLLYAKASLGFADREGQVPVFAAACNEHHDTVDLLLRAGASINVTDQYFKTPLHGALEGGDESMANLLLTAQASVNAYDCEGRTPIMLAMDQANRRLFSKIVERKSNLDVLDKRGWNVVIYAIETEMLGNVYPLLLKLSSNATLILRARDPQGLNAMHHAAQLGLADSSAKAVKQIANLDFDSCTIGDCNGDTAIHSAAERGRLEVLRVFLDRLESLDFLNNRGETPLHYAARGGHMACVLALVHDAGRSAACDSGAIDSQGWNVLMHASVSGHLDLVNLLLQNREGAHPELALAPLDVNHCDASGVNALSVTAREGHWQLLPSLVLAGSNTASQDRDGFTAVHWAAMEDEPLTMKCLLDLSLGADIMDSKGWTPLMHACARGADEVVRVLVDFRANIDCRNWDGDTALQITQRRRDPPEIVQVTKDILLDGTMDGHQSSGSVKALGHFTVSVLDANDLYLEGKTGFVNTYVNLQLRCQTGARPQAAFTSCVLQNSSPEWHEVFRFDTWRLDPTAVMVAWVIAAPGDSGKEVQDGAELGLPEAELRAISQMESVEGKPLHNSKPQFTSAMHDSFKRLMKRADKEEDKEVSRLRKLAMAQLTGTEPTEDLKYLGCRRQGEVRLGPHREALG</sequence>
<feature type="repeat" description="ANK" evidence="3">
    <location>
        <begin position="671"/>
        <end position="703"/>
    </location>
</feature>